<evidence type="ECO:0000313" key="2">
    <source>
        <dbReference type="Proteomes" id="UP000799779"/>
    </source>
</evidence>
<accession>A0A6A5WBB8</accession>
<dbReference type="AlphaFoldDB" id="A0A6A5WBB8"/>
<evidence type="ECO:0000313" key="1">
    <source>
        <dbReference type="EMBL" id="KAF1998204.1"/>
    </source>
</evidence>
<dbReference type="Proteomes" id="UP000799779">
    <property type="component" value="Unassembled WGS sequence"/>
</dbReference>
<gene>
    <name evidence="1" type="ORF">P154DRAFT_621960</name>
</gene>
<reference evidence="1" key="1">
    <citation type="journal article" date="2020" name="Stud. Mycol.">
        <title>101 Dothideomycetes genomes: a test case for predicting lifestyles and emergence of pathogens.</title>
        <authorList>
            <person name="Haridas S."/>
            <person name="Albert R."/>
            <person name="Binder M."/>
            <person name="Bloem J."/>
            <person name="Labutti K."/>
            <person name="Salamov A."/>
            <person name="Andreopoulos B."/>
            <person name="Baker S."/>
            <person name="Barry K."/>
            <person name="Bills G."/>
            <person name="Bluhm B."/>
            <person name="Cannon C."/>
            <person name="Castanera R."/>
            <person name="Culley D."/>
            <person name="Daum C."/>
            <person name="Ezra D."/>
            <person name="Gonzalez J."/>
            <person name="Henrissat B."/>
            <person name="Kuo A."/>
            <person name="Liang C."/>
            <person name="Lipzen A."/>
            <person name="Lutzoni F."/>
            <person name="Magnuson J."/>
            <person name="Mondo S."/>
            <person name="Nolan M."/>
            <person name="Ohm R."/>
            <person name="Pangilinan J."/>
            <person name="Park H.-J."/>
            <person name="Ramirez L."/>
            <person name="Alfaro M."/>
            <person name="Sun H."/>
            <person name="Tritt A."/>
            <person name="Yoshinaga Y."/>
            <person name="Zwiers L.-H."/>
            <person name="Turgeon B."/>
            <person name="Goodwin S."/>
            <person name="Spatafora J."/>
            <person name="Crous P."/>
            <person name="Grigoriev I."/>
        </authorList>
    </citation>
    <scope>NUCLEOTIDE SEQUENCE</scope>
    <source>
        <strain evidence="1">CBS 123094</strain>
    </source>
</reference>
<dbReference type="OrthoDB" id="5400409at2759"/>
<organism evidence="1 2">
    <name type="scientific">Amniculicola lignicola CBS 123094</name>
    <dbReference type="NCBI Taxonomy" id="1392246"/>
    <lineage>
        <taxon>Eukaryota</taxon>
        <taxon>Fungi</taxon>
        <taxon>Dikarya</taxon>
        <taxon>Ascomycota</taxon>
        <taxon>Pezizomycotina</taxon>
        <taxon>Dothideomycetes</taxon>
        <taxon>Pleosporomycetidae</taxon>
        <taxon>Pleosporales</taxon>
        <taxon>Amniculicolaceae</taxon>
        <taxon>Amniculicola</taxon>
    </lineage>
</organism>
<protein>
    <submittedName>
        <fullName evidence="1">Uncharacterized protein</fullName>
    </submittedName>
</protein>
<sequence>MSFGFSVSDIVVAAKIAKKIKDIWFTKLNRADIHYFQFGRDIGGLEHLLDKFGKAFEEYARVREIQLSVRDYHSWELKTLKEKQEQAELVGGFLETAQQCQELLEENGKYLTRGANAWDNAKWHVFGGQERADKLRADIQFHSTKISVFMQTLSVSVQAATANALRDIRIQIERLPLLVLREILAGLSGGPRKDGLHPVKLELHDQYITALVRDKPDTYEDPSKFPLKEGLDALANALEQSTIKFTGNGLGIWRPTVHQLNNLIKARWIFDRMVESTHLREAGPDSLWRWCLESIQEQIKMEYAKYEQEIIDDEANIASLDLDSFRIWMPSQETNAVSITEADESQREEKILAVSLTDRGQHQKELIVFRRPRNELRLVTVTTRLNGGGGALAPYEDNKVINMHQVQVIPKYALAGRPRVPYQNIIELCFPGASSGYTYQFKVAEDLLKFQQALLGYKVVYDSSDCRWAFHRSNSWGRTEKMQGQGRIQIWQAKPLIAPRDDCQALSSITPFQTQSRTDSIHSDTTAASAIRGRPRIPEPAPDAGNVVVLQRPAIPIVILFTEIGGKPTFLVLKLDSSIQIHLPSCGCGSHKEKKQADCLRTVLECHPPKREKFSITQLSANHSTDLSSWNIALFGHPRHPDLDGIEKVKGVKWISFDGQTPEERADLQHSLSIIGRIRDKQQRKYDAQEALISRRAERPRHHQTIALPARASMAFSPLSSPSSPSESFSVRSIISEDDEERQLKLLQGNTLL</sequence>
<dbReference type="EMBL" id="ML977606">
    <property type="protein sequence ID" value="KAF1998204.1"/>
    <property type="molecule type" value="Genomic_DNA"/>
</dbReference>
<proteinExistence type="predicted"/>
<keyword evidence="2" id="KW-1185">Reference proteome</keyword>
<name>A0A6A5WBB8_9PLEO</name>